<protein>
    <recommendedName>
        <fullName evidence="2">Microcin J25-processing protein McjB C-terminal domain-containing protein</fullName>
    </recommendedName>
</protein>
<keyword evidence="1" id="KW-0812">Transmembrane</keyword>
<dbReference type="Proteomes" id="UP000070188">
    <property type="component" value="Unassembled WGS sequence"/>
</dbReference>
<dbReference type="InterPro" id="IPR032708">
    <property type="entry name" value="McjB_C"/>
</dbReference>
<comment type="caution">
    <text evidence="3">The sequence shown here is derived from an EMBL/GenBank/DDBJ whole genome shotgun (WGS) entry which is preliminary data.</text>
</comment>
<reference evidence="4" key="1">
    <citation type="submission" date="2015-04" db="EMBL/GenBank/DDBJ databases">
        <title>Physiological reanalysis, assessment of diazotrophy, and genome sequences of multiple isolates of Streptomyces thermoautotrophicus.</title>
        <authorList>
            <person name="MacKellar D.C."/>
            <person name="Lieber L."/>
            <person name="Norman J."/>
            <person name="Bolger A."/>
            <person name="Tobin C."/>
            <person name="Murray J.W."/>
            <person name="Chang R."/>
            <person name="Ford T."/>
            <person name="Nguyen P.Q."/>
            <person name="Woodward J."/>
            <person name="Permingeat H."/>
            <person name="Joshi N.S."/>
            <person name="Silver P.A."/>
            <person name="Usadel B."/>
            <person name="Rutherford A.W."/>
            <person name="Friesen M."/>
            <person name="Prell J."/>
        </authorList>
    </citation>
    <scope>NUCLEOTIDE SEQUENCE [LARGE SCALE GENOMIC DNA]</scope>
    <source>
        <strain evidence="4">H1</strain>
    </source>
</reference>
<proteinExistence type="predicted"/>
<feature type="transmembrane region" description="Helical" evidence="1">
    <location>
        <begin position="20"/>
        <end position="41"/>
    </location>
</feature>
<dbReference type="EMBL" id="LAXD01000001">
    <property type="protein sequence ID" value="KWX01743.1"/>
    <property type="molecule type" value="Genomic_DNA"/>
</dbReference>
<evidence type="ECO:0000313" key="4">
    <source>
        <dbReference type="Proteomes" id="UP000070188"/>
    </source>
</evidence>
<accession>A0A132MV70</accession>
<evidence type="ECO:0000259" key="2">
    <source>
        <dbReference type="Pfam" id="PF13471"/>
    </source>
</evidence>
<dbReference type="NCBIfam" id="NF033537">
    <property type="entry name" value="lasso_biosyn_B2"/>
    <property type="match status" value="1"/>
</dbReference>
<evidence type="ECO:0000313" key="3">
    <source>
        <dbReference type="EMBL" id="KWX01743.1"/>
    </source>
</evidence>
<dbReference type="PATRIC" id="fig|1469144.10.peg.3001"/>
<evidence type="ECO:0000256" key="1">
    <source>
        <dbReference type="SAM" id="Phobius"/>
    </source>
</evidence>
<dbReference type="AlphaFoldDB" id="A0A132MV70"/>
<keyword evidence="1" id="KW-1133">Transmembrane helix</keyword>
<organism evidence="3 4">
    <name type="scientific">Carbonactinospora thermoautotrophica</name>
    <dbReference type="NCBI Taxonomy" id="1469144"/>
    <lineage>
        <taxon>Bacteria</taxon>
        <taxon>Bacillati</taxon>
        <taxon>Actinomycetota</taxon>
        <taxon>Actinomycetes</taxon>
        <taxon>Kitasatosporales</taxon>
        <taxon>Carbonactinosporaceae</taxon>
        <taxon>Carbonactinospora</taxon>
    </lineage>
</organism>
<gene>
    <name evidence="3" type="ORF">LI90_2775</name>
</gene>
<keyword evidence="1" id="KW-0472">Membrane</keyword>
<dbReference type="STRING" id="1469144.LI90_2775"/>
<feature type="domain" description="Microcin J25-processing protein McjB C-terminal" evidence="2">
    <location>
        <begin position="23"/>
        <end position="133"/>
    </location>
</feature>
<keyword evidence="4" id="KW-1185">Reference proteome</keyword>
<dbReference type="Pfam" id="PF13471">
    <property type="entry name" value="Transglut_core3"/>
    <property type="match status" value="1"/>
</dbReference>
<dbReference type="InterPro" id="IPR053521">
    <property type="entry name" value="McjB-like"/>
</dbReference>
<name>A0A132MV70_9ACTN</name>
<sequence length="135" mass="14661">MALDDTRTRPPLADRLLGMAAFLTAIVLLRCLPLRATLAAARAAKRLARRPATTAEAERALTARTWAATFFPGRAACLEMSLAAFLTAAAFGRAVDWCIGCRFRPCESHAWIEAAGRPVGEPALPDRPFRVTVRI</sequence>